<organism evidence="2 3">
    <name type="scientific">Asanoa ishikariensis</name>
    <dbReference type="NCBI Taxonomy" id="137265"/>
    <lineage>
        <taxon>Bacteria</taxon>
        <taxon>Bacillati</taxon>
        <taxon>Actinomycetota</taxon>
        <taxon>Actinomycetes</taxon>
        <taxon>Micromonosporales</taxon>
        <taxon>Micromonosporaceae</taxon>
        <taxon>Asanoa</taxon>
    </lineage>
</organism>
<accession>A0A1H3MI33</accession>
<evidence type="ECO:0008006" key="4">
    <source>
        <dbReference type="Google" id="ProtNLM"/>
    </source>
</evidence>
<dbReference type="EMBL" id="FNQB01000001">
    <property type="protein sequence ID" value="SDY76367.1"/>
    <property type="molecule type" value="Genomic_DNA"/>
</dbReference>
<dbReference type="PROSITE" id="PS51257">
    <property type="entry name" value="PROKAR_LIPOPROTEIN"/>
    <property type="match status" value="1"/>
</dbReference>
<protein>
    <recommendedName>
        <fullName evidence="4">Trypsin</fullName>
    </recommendedName>
</protein>
<sequence>MRKVVHIGVIGLMLGVAFVVQPTAAAAASCTVRGPDPARVSMTPNADGTPAYAQWLGQAHVSAANDAIQKAVQAQFGLTDGKETAAELARRGYIGSTVDHNTRTIVTVVTPEYRAKAAALQAKIDAAPLTRAYRTALIVGCYSGKRLAAAADLLHGRAWHPQAAQASFSFAIEANDSRLHVSFDPGSAAAAGAARTQLGELAVVTLGGSSRAGRLDDGEAHYGGAGVRSGSGALNSNICTTSFVVRRNADGQRGGLSAGHCFNNGNQVWSSTQFWGAAWGEAGYPTWDMIGVSSASETYDNSIHVDPCCPAVRNVTARKIPAINDNVCLSGMVTRAVCGLIVNNLNAELCDAAGCTTGLMRARRANDITVRGGDSGGPVYQRSGASNAVALGMIIGFNDGGRNLLGEKLNSIETHLGVTVLTS</sequence>
<reference evidence="3" key="1">
    <citation type="submission" date="2016-10" db="EMBL/GenBank/DDBJ databases">
        <authorList>
            <person name="Varghese N."/>
            <person name="Submissions S."/>
        </authorList>
    </citation>
    <scope>NUCLEOTIDE SEQUENCE [LARGE SCALE GENOMIC DNA]</scope>
    <source>
        <strain evidence="3">DSM 44718</strain>
    </source>
</reference>
<dbReference type="InterPro" id="IPR009003">
    <property type="entry name" value="Peptidase_S1_PA"/>
</dbReference>
<name>A0A1H3MI33_9ACTN</name>
<evidence type="ECO:0000313" key="3">
    <source>
        <dbReference type="Proteomes" id="UP000199632"/>
    </source>
</evidence>
<evidence type="ECO:0000256" key="1">
    <source>
        <dbReference type="SAM" id="SignalP"/>
    </source>
</evidence>
<gene>
    <name evidence="2" type="ORF">SAMN05421684_1424</name>
</gene>
<proteinExistence type="predicted"/>
<feature type="chain" id="PRO_5038456613" description="Trypsin" evidence="1">
    <location>
        <begin position="28"/>
        <end position="423"/>
    </location>
</feature>
<dbReference type="RefSeq" id="WP_143049663.1">
    <property type="nucleotide sequence ID" value="NZ_BOND01000017.1"/>
</dbReference>
<keyword evidence="3" id="KW-1185">Reference proteome</keyword>
<dbReference type="InterPro" id="IPR043504">
    <property type="entry name" value="Peptidase_S1_PA_chymotrypsin"/>
</dbReference>
<dbReference type="AlphaFoldDB" id="A0A1H3MI33"/>
<dbReference type="Gene3D" id="2.40.10.10">
    <property type="entry name" value="Trypsin-like serine proteases"/>
    <property type="match status" value="2"/>
</dbReference>
<dbReference type="Proteomes" id="UP000199632">
    <property type="component" value="Unassembled WGS sequence"/>
</dbReference>
<feature type="signal peptide" evidence="1">
    <location>
        <begin position="1"/>
        <end position="27"/>
    </location>
</feature>
<evidence type="ECO:0000313" key="2">
    <source>
        <dbReference type="EMBL" id="SDY76367.1"/>
    </source>
</evidence>
<keyword evidence="1" id="KW-0732">Signal</keyword>
<dbReference type="SUPFAM" id="SSF50494">
    <property type="entry name" value="Trypsin-like serine proteases"/>
    <property type="match status" value="1"/>
</dbReference>
<dbReference type="STRING" id="137265.SAMN05421684_1424"/>
<dbReference type="OrthoDB" id="3371256at2"/>